<evidence type="ECO:0000313" key="2">
    <source>
        <dbReference type="Proteomes" id="UP000185151"/>
    </source>
</evidence>
<sequence length="78" mass="8896">MLEYQEKTVQEVAVCTCDRCERRMTPDDDFNWHEKLSIAYRGGFGSIFGDGCNISVDLCQQCVKETLGTWLRITPGDD</sequence>
<reference evidence="1 2" key="1">
    <citation type="submission" date="2016-11" db="EMBL/GenBank/DDBJ databases">
        <authorList>
            <person name="Jaros S."/>
            <person name="Januszkiewicz K."/>
            <person name="Wedrychowicz H."/>
        </authorList>
    </citation>
    <scope>NUCLEOTIDE SEQUENCE [LARGE SCALE GENOMIC DNA]</scope>
    <source>
        <strain evidence="1 2">GAS95</strain>
    </source>
</reference>
<gene>
    <name evidence="1" type="ORF">SAMN05444165_5279</name>
</gene>
<name>A0A1N6KYT0_9BURK</name>
<dbReference type="Proteomes" id="UP000185151">
    <property type="component" value="Unassembled WGS sequence"/>
</dbReference>
<dbReference type="AlphaFoldDB" id="A0A1N6KYT0"/>
<dbReference type="RefSeq" id="WP_074300285.1">
    <property type="nucleotide sequence ID" value="NZ_FSRU01000002.1"/>
</dbReference>
<evidence type="ECO:0000313" key="1">
    <source>
        <dbReference type="EMBL" id="SIO61586.1"/>
    </source>
</evidence>
<keyword evidence="2" id="KW-1185">Reference proteome</keyword>
<proteinExistence type="predicted"/>
<dbReference type="OrthoDB" id="9103505at2"/>
<dbReference type="EMBL" id="FSRU01000002">
    <property type="protein sequence ID" value="SIO61586.1"/>
    <property type="molecule type" value="Genomic_DNA"/>
</dbReference>
<protein>
    <submittedName>
        <fullName evidence="1">Uncharacterized protein</fullName>
    </submittedName>
</protein>
<accession>A0A1N6KYT0</accession>
<organism evidence="1 2">
    <name type="scientific">Paraburkholderia phenazinium</name>
    <dbReference type="NCBI Taxonomy" id="60549"/>
    <lineage>
        <taxon>Bacteria</taxon>
        <taxon>Pseudomonadati</taxon>
        <taxon>Pseudomonadota</taxon>
        <taxon>Betaproteobacteria</taxon>
        <taxon>Burkholderiales</taxon>
        <taxon>Burkholderiaceae</taxon>
        <taxon>Paraburkholderia</taxon>
    </lineage>
</organism>